<name>A0A074VNE9_AURM1</name>
<dbReference type="Pfam" id="PF09384">
    <property type="entry name" value="UTP15_C"/>
    <property type="match status" value="1"/>
</dbReference>
<dbReference type="STRING" id="1043003.A0A074VNE9"/>
<dbReference type="SUPFAM" id="SSF50978">
    <property type="entry name" value="WD40 repeat-like"/>
    <property type="match status" value="1"/>
</dbReference>
<dbReference type="GO" id="GO:0045943">
    <property type="term" value="P:positive regulation of transcription by RNA polymerase I"/>
    <property type="evidence" value="ECO:0007669"/>
    <property type="project" value="TreeGrafter"/>
</dbReference>
<dbReference type="Gene3D" id="2.130.10.10">
    <property type="entry name" value="YVTN repeat-like/Quinoprotein amine dehydrogenase"/>
    <property type="match status" value="2"/>
</dbReference>
<dbReference type="EMBL" id="KL584835">
    <property type="protein sequence ID" value="KEQ62235.1"/>
    <property type="molecule type" value="Genomic_DNA"/>
</dbReference>
<feature type="repeat" description="WD" evidence="6">
    <location>
        <begin position="174"/>
        <end position="217"/>
    </location>
</feature>
<dbReference type="InterPro" id="IPR019775">
    <property type="entry name" value="WD40_repeat_CS"/>
</dbReference>
<dbReference type="PROSITE" id="PS50294">
    <property type="entry name" value="WD_REPEATS_REGION"/>
    <property type="match status" value="3"/>
</dbReference>
<dbReference type="Proteomes" id="UP000030672">
    <property type="component" value="Unassembled WGS sequence"/>
</dbReference>
<sequence length="537" mass="58941">MAAEVQSLQPLKLAAGPEAITADQRYWKGFRSQQLVPSPHSNPITHISFPPLPTNPLVTPPSDTFAVTSGSRVQIFSSKTRKLLKTITRFGYDDIAHSGEIRRDGRVLVAGGDSGAIQAFDTGSRAILKTWKEHKQPVWVTKWNPNDLTSIMSCSDDKTVRLWDLPSESSIATFSGHQDYVRSGAFMPGQSSNLLVSGSYDQTVRLWDSRAPKRAVMTFKHAAAIESVLPMPSGTQVLASADNQISVLDLVAGKPLHLIKNHQKTVTSLCLANNGERLVSGGLDGHVKVFETSAWNVVAGFKYPSPVLSLSVVGAGATREDRHLAVGMQSGLLSVRTRLSGEQKAAAREKEKEMQALVAGTIEEYDRKKAKKLRQGDKKALRGRDFTGEGADIVIDGNARGNIRNQSKWESALRNGKYALAVDMVLGATKFYNPNMLTLLTALRHRSAMRTAFKGRDETSLQPILRWVIKYIGHPRYIKLTSDVAMLLLDLYSEQTMDSPEIDDLLAQLHRKVRHCSELAQAAYSTQGMLDLLVSGA</sequence>
<organism evidence="8 9">
    <name type="scientific">Aureobasidium melanogenum (strain CBS 110374)</name>
    <name type="common">Aureobasidium pullulans var. melanogenum</name>
    <dbReference type="NCBI Taxonomy" id="1043003"/>
    <lineage>
        <taxon>Eukaryota</taxon>
        <taxon>Fungi</taxon>
        <taxon>Dikarya</taxon>
        <taxon>Ascomycota</taxon>
        <taxon>Pezizomycotina</taxon>
        <taxon>Dothideomycetes</taxon>
        <taxon>Dothideomycetidae</taxon>
        <taxon>Dothideales</taxon>
        <taxon>Saccotheciaceae</taxon>
        <taxon>Aureobasidium</taxon>
    </lineage>
</organism>
<evidence type="ECO:0000256" key="5">
    <source>
        <dbReference type="ARBA" id="ARBA00023242"/>
    </source>
</evidence>
<dbReference type="HOGENOM" id="CLU_021102_2_1_1"/>
<dbReference type="CDD" id="cd00200">
    <property type="entry name" value="WD40"/>
    <property type="match status" value="1"/>
</dbReference>
<reference evidence="8 9" key="1">
    <citation type="journal article" date="2014" name="BMC Genomics">
        <title>Genome sequencing of four Aureobasidium pullulans varieties: biotechnological potential, stress tolerance, and description of new species.</title>
        <authorList>
            <person name="Gostin Ar C."/>
            <person name="Ohm R.A."/>
            <person name="Kogej T."/>
            <person name="Sonjak S."/>
            <person name="Turk M."/>
            <person name="Zajc J."/>
            <person name="Zalar P."/>
            <person name="Grube M."/>
            <person name="Sun H."/>
            <person name="Han J."/>
            <person name="Sharma A."/>
            <person name="Chiniquy J."/>
            <person name="Ngan C.Y."/>
            <person name="Lipzen A."/>
            <person name="Barry K."/>
            <person name="Grigoriev I.V."/>
            <person name="Gunde-Cimerman N."/>
        </authorList>
    </citation>
    <scope>NUCLEOTIDE SEQUENCE [LARGE SCALE GENOMIC DNA]</scope>
    <source>
        <strain evidence="8 9">CBS 110374</strain>
    </source>
</reference>
<evidence type="ECO:0000256" key="4">
    <source>
        <dbReference type="ARBA" id="ARBA00022737"/>
    </source>
</evidence>
<dbReference type="InterPro" id="IPR020472">
    <property type="entry name" value="WD40_PAC1"/>
</dbReference>
<dbReference type="InterPro" id="IPR036322">
    <property type="entry name" value="WD40_repeat_dom_sf"/>
</dbReference>
<feature type="repeat" description="WD" evidence="6">
    <location>
        <begin position="131"/>
        <end position="173"/>
    </location>
</feature>
<keyword evidence="3 6" id="KW-0853">WD repeat</keyword>
<feature type="domain" description="U3 small nucleolar RNA-associated protein 15 C-terminal" evidence="7">
    <location>
        <begin position="385"/>
        <end position="533"/>
    </location>
</feature>
<dbReference type="PANTHER" id="PTHR19924:SF26">
    <property type="entry name" value="U3 SMALL NUCLEOLAR RNA-ASSOCIATED PROTEIN 15 HOMOLOG"/>
    <property type="match status" value="1"/>
</dbReference>
<evidence type="ECO:0000256" key="6">
    <source>
        <dbReference type="PROSITE-ProRule" id="PRU00221"/>
    </source>
</evidence>
<feature type="repeat" description="WD" evidence="6">
    <location>
        <begin position="259"/>
        <end position="291"/>
    </location>
</feature>
<accession>A0A074VNE9</accession>
<dbReference type="AlphaFoldDB" id="A0A074VNE9"/>
<dbReference type="SMART" id="SM00320">
    <property type="entry name" value="WD40"/>
    <property type="match status" value="6"/>
</dbReference>
<evidence type="ECO:0000313" key="9">
    <source>
        <dbReference type="Proteomes" id="UP000030672"/>
    </source>
</evidence>
<gene>
    <name evidence="8" type="ORF">M437DRAFT_50295</name>
</gene>
<dbReference type="GeneID" id="63915353"/>
<dbReference type="GO" id="GO:0006364">
    <property type="term" value="P:rRNA processing"/>
    <property type="evidence" value="ECO:0007669"/>
    <property type="project" value="UniProtKB-KW"/>
</dbReference>
<evidence type="ECO:0000259" key="7">
    <source>
        <dbReference type="Pfam" id="PF09384"/>
    </source>
</evidence>
<dbReference type="InterPro" id="IPR018983">
    <property type="entry name" value="U3_snoRNA-assocProt_15_C"/>
</dbReference>
<dbReference type="InterPro" id="IPR015943">
    <property type="entry name" value="WD40/YVTN_repeat-like_dom_sf"/>
</dbReference>
<keyword evidence="4" id="KW-0677">Repeat</keyword>
<evidence type="ECO:0000256" key="1">
    <source>
        <dbReference type="ARBA" id="ARBA00004604"/>
    </source>
</evidence>
<dbReference type="Pfam" id="PF00400">
    <property type="entry name" value="WD40"/>
    <property type="match status" value="3"/>
</dbReference>
<evidence type="ECO:0000256" key="3">
    <source>
        <dbReference type="ARBA" id="ARBA00022574"/>
    </source>
</evidence>
<dbReference type="RefSeq" id="XP_040879258.1">
    <property type="nucleotide sequence ID" value="XM_041021980.1"/>
</dbReference>
<protein>
    <submittedName>
        <fullName evidence="8">WD40 repeat-like protein</fullName>
    </submittedName>
</protein>
<dbReference type="InterPro" id="IPR001680">
    <property type="entry name" value="WD40_rpt"/>
</dbReference>
<evidence type="ECO:0000313" key="8">
    <source>
        <dbReference type="EMBL" id="KEQ62235.1"/>
    </source>
</evidence>
<proteinExistence type="predicted"/>
<comment type="subcellular location">
    <subcellularLocation>
        <location evidence="1">Nucleus</location>
        <location evidence="1">Nucleolus</location>
    </subcellularLocation>
</comment>
<evidence type="ECO:0000256" key="2">
    <source>
        <dbReference type="ARBA" id="ARBA00022552"/>
    </source>
</evidence>
<keyword evidence="9" id="KW-1185">Reference proteome</keyword>
<dbReference type="PANTHER" id="PTHR19924">
    <property type="entry name" value="UTP15 U3 SMALL NUCLEOLAR RNA-ASSOCIATED PROTEIN 15 FAMILY MEMBER"/>
    <property type="match status" value="1"/>
</dbReference>
<keyword evidence="5" id="KW-0539">Nucleus</keyword>
<dbReference type="PRINTS" id="PR00320">
    <property type="entry name" value="GPROTEINBRPT"/>
</dbReference>
<dbReference type="GO" id="GO:0005730">
    <property type="term" value="C:nucleolus"/>
    <property type="evidence" value="ECO:0007669"/>
    <property type="project" value="UniProtKB-SubCell"/>
</dbReference>
<keyword evidence="2" id="KW-0698">rRNA processing</keyword>
<dbReference type="PROSITE" id="PS00678">
    <property type="entry name" value="WD_REPEATS_1"/>
    <property type="match status" value="1"/>
</dbReference>
<dbReference type="PROSITE" id="PS50082">
    <property type="entry name" value="WD_REPEATS_2"/>
    <property type="match status" value="3"/>
</dbReference>